<dbReference type="EMBL" id="JACFYJ010000019">
    <property type="protein sequence ID" value="MEI5998250.1"/>
    <property type="molecule type" value="Genomic_DNA"/>
</dbReference>
<comment type="caution">
    <text evidence="1">The sequence shown here is derived from an EMBL/GenBank/DDBJ whole genome shotgun (WGS) entry which is preliminary data.</text>
</comment>
<dbReference type="RefSeq" id="WP_336598431.1">
    <property type="nucleotide sequence ID" value="NZ_JACFYJ010000019.1"/>
</dbReference>
<organism evidence="1 2">
    <name type="scientific">Paraburkholderia bengalensis</name>
    <dbReference type="NCBI Taxonomy" id="2747562"/>
    <lineage>
        <taxon>Bacteria</taxon>
        <taxon>Pseudomonadati</taxon>
        <taxon>Pseudomonadota</taxon>
        <taxon>Betaproteobacteria</taxon>
        <taxon>Burkholderiales</taxon>
        <taxon>Burkholderiaceae</taxon>
        <taxon>Paraburkholderia</taxon>
    </lineage>
</organism>
<protein>
    <recommendedName>
        <fullName evidence="3">GNAT family N-acetyltransferase</fullName>
    </recommendedName>
</protein>
<evidence type="ECO:0000313" key="1">
    <source>
        <dbReference type="EMBL" id="MEI5998250.1"/>
    </source>
</evidence>
<gene>
    <name evidence="1" type="ORF">H3V53_13860</name>
</gene>
<reference evidence="1 2" key="1">
    <citation type="journal article" date="2022" name="Arch. Microbiol.">
        <title>Paraburkholderia bengalensis sp. nov. isolated from roots of Oryza sativa, IR64.</title>
        <authorList>
            <person name="Nag P."/>
            <person name="Mondal N."/>
            <person name="Sarkar J."/>
            <person name="Das S."/>
        </authorList>
    </citation>
    <scope>NUCLEOTIDE SEQUENCE [LARGE SCALE GENOMIC DNA]</scope>
    <source>
        <strain evidence="1 2">IR64_4_BI</strain>
    </source>
</reference>
<evidence type="ECO:0008006" key="3">
    <source>
        <dbReference type="Google" id="ProtNLM"/>
    </source>
</evidence>
<proteinExistence type="predicted"/>
<evidence type="ECO:0000313" key="2">
    <source>
        <dbReference type="Proteomes" id="UP001386437"/>
    </source>
</evidence>
<dbReference type="Proteomes" id="UP001386437">
    <property type="component" value="Unassembled WGS sequence"/>
</dbReference>
<sequence>MSAHAYVNLEDVPLRLRETSAQRVGDESGVTLVAFDGCPFVGHCELGASQIEYPFPRAPELRGALVEWLLHWSINFYVIAG</sequence>
<accession>A0ABU8IS27</accession>
<keyword evidence="2" id="KW-1185">Reference proteome</keyword>
<name>A0ABU8IS27_9BURK</name>